<keyword evidence="11" id="KW-0325">Glycoprotein</keyword>
<keyword evidence="6 14" id="KW-1133">Transmembrane helix</keyword>
<dbReference type="FunFam" id="1.20.1070.10:FF:000001">
    <property type="entry name" value="Olfactory receptor"/>
    <property type="match status" value="1"/>
</dbReference>
<dbReference type="InterPro" id="IPR000276">
    <property type="entry name" value="GPCR_Rhodpsn"/>
</dbReference>
<dbReference type="PANTHER" id="PTHR24242:SF227">
    <property type="entry name" value="OLFACTORY RECEPTOR"/>
    <property type="match status" value="1"/>
</dbReference>
<keyword evidence="5 14" id="KW-0552">Olfaction</keyword>
<dbReference type="InterPro" id="IPR017452">
    <property type="entry name" value="GPCR_Rhodpsn_7TM"/>
</dbReference>
<dbReference type="PRINTS" id="PR00237">
    <property type="entry name" value="GPCRRHODOPSN"/>
</dbReference>
<evidence type="ECO:0000256" key="9">
    <source>
        <dbReference type="ARBA" id="ARBA00023157"/>
    </source>
</evidence>
<keyword evidence="3 14" id="KW-0716">Sensory transduction</keyword>
<evidence type="ECO:0000256" key="14">
    <source>
        <dbReference type="RuleBase" id="RU363047"/>
    </source>
</evidence>
<protein>
    <recommendedName>
        <fullName evidence="14">Olfactory receptor</fullName>
    </recommendedName>
</protein>
<evidence type="ECO:0000256" key="2">
    <source>
        <dbReference type="ARBA" id="ARBA00022475"/>
    </source>
</evidence>
<evidence type="ECO:0000256" key="7">
    <source>
        <dbReference type="ARBA" id="ARBA00023040"/>
    </source>
</evidence>
<proteinExistence type="inferred from homology"/>
<dbReference type="OrthoDB" id="9975554at2759"/>
<dbReference type="PRINTS" id="PR00245">
    <property type="entry name" value="OLFACTORYR"/>
</dbReference>
<organism evidence="16">
    <name type="scientific">Aquarana catesbeiana</name>
    <name type="common">American bullfrog</name>
    <name type="synonym">Rana catesbeiana</name>
    <dbReference type="NCBI Taxonomy" id="8400"/>
    <lineage>
        <taxon>Eukaryota</taxon>
        <taxon>Metazoa</taxon>
        <taxon>Chordata</taxon>
        <taxon>Craniata</taxon>
        <taxon>Vertebrata</taxon>
        <taxon>Euteleostomi</taxon>
        <taxon>Amphibia</taxon>
        <taxon>Batrachia</taxon>
        <taxon>Anura</taxon>
        <taxon>Neobatrachia</taxon>
        <taxon>Ranoidea</taxon>
        <taxon>Ranidae</taxon>
        <taxon>Aquarana</taxon>
    </lineage>
</organism>
<sequence>MFYLSNNTVSEFIIIGFPTLYHYRTLLFVCLLIVYLLTIAGNVTICFLVKVDSHLHSPMYIFISALSFLEIFYTAVIIPKMLVNLLVENKMISVRSCVFQTYCFHALGSCETCLLTAMAYDRYLAICHPLHYSSIMTSTMTIKLLGSCFTLGFLFPLTEIIMISRLSFCNSKMEHIFCDIPPLISMACGDTSINILVDFVTNCFSIVVTFSLVMTSYFRIIVAVMKIKTSAGRMKAFSTCVSHLTVVLMFFTCILFMYIQLTKSYSLYFDRAVSILYSVVTPILNPIIYSFRNKEIRLAVKSRMVQRGNCKYEI</sequence>
<dbReference type="AlphaFoldDB" id="A0A2G9RU07"/>
<dbReference type="SUPFAM" id="SSF81321">
    <property type="entry name" value="Family A G protein-coupled receptor-like"/>
    <property type="match status" value="1"/>
</dbReference>
<dbReference type="GO" id="GO:0004930">
    <property type="term" value="F:G protein-coupled receptor activity"/>
    <property type="evidence" value="ECO:0007669"/>
    <property type="project" value="UniProtKB-KW"/>
</dbReference>
<dbReference type="CDD" id="cd13954">
    <property type="entry name" value="7tmA_OR"/>
    <property type="match status" value="1"/>
</dbReference>
<feature type="transmembrane region" description="Helical" evidence="14">
    <location>
        <begin position="26"/>
        <end position="48"/>
    </location>
</feature>
<dbReference type="GO" id="GO:0005886">
    <property type="term" value="C:plasma membrane"/>
    <property type="evidence" value="ECO:0007669"/>
    <property type="project" value="UniProtKB-SubCell"/>
</dbReference>
<feature type="transmembrane region" description="Helical" evidence="14">
    <location>
        <begin position="141"/>
        <end position="163"/>
    </location>
</feature>
<dbReference type="PROSITE" id="PS00237">
    <property type="entry name" value="G_PROTEIN_RECEP_F1_1"/>
    <property type="match status" value="1"/>
</dbReference>
<dbReference type="InterPro" id="IPR050939">
    <property type="entry name" value="Olfactory_GPCR1"/>
</dbReference>
<keyword evidence="8 14" id="KW-0472">Membrane</keyword>
<evidence type="ECO:0000256" key="8">
    <source>
        <dbReference type="ARBA" id="ARBA00023136"/>
    </source>
</evidence>
<keyword evidence="9" id="KW-1015">Disulfide bond</keyword>
<evidence type="ECO:0000256" key="10">
    <source>
        <dbReference type="ARBA" id="ARBA00023170"/>
    </source>
</evidence>
<evidence type="ECO:0000256" key="12">
    <source>
        <dbReference type="ARBA" id="ARBA00023224"/>
    </source>
</evidence>
<keyword evidence="4 13" id="KW-0812">Transmembrane</keyword>
<evidence type="ECO:0000256" key="1">
    <source>
        <dbReference type="ARBA" id="ARBA00004651"/>
    </source>
</evidence>
<evidence type="ECO:0000256" key="3">
    <source>
        <dbReference type="ARBA" id="ARBA00022606"/>
    </source>
</evidence>
<evidence type="ECO:0000259" key="15">
    <source>
        <dbReference type="PROSITE" id="PS50262"/>
    </source>
</evidence>
<name>A0A2G9RU07_AQUCT</name>
<comment type="similarity">
    <text evidence="13">Belongs to the G-protein coupled receptor 1 family.</text>
</comment>
<evidence type="ECO:0000256" key="13">
    <source>
        <dbReference type="RuleBase" id="RU000688"/>
    </source>
</evidence>
<dbReference type="Pfam" id="PF13853">
    <property type="entry name" value="7tm_4"/>
    <property type="match status" value="1"/>
</dbReference>
<keyword evidence="2 14" id="KW-1003">Cell membrane</keyword>
<feature type="transmembrane region" description="Helical" evidence="14">
    <location>
        <begin position="60"/>
        <end position="79"/>
    </location>
</feature>
<keyword evidence="10 13" id="KW-0675">Receptor</keyword>
<dbReference type="PANTHER" id="PTHR24242">
    <property type="entry name" value="G-PROTEIN COUPLED RECEPTOR"/>
    <property type="match status" value="1"/>
</dbReference>
<dbReference type="InterPro" id="IPR000725">
    <property type="entry name" value="Olfact_rcpt"/>
</dbReference>
<dbReference type="EMBL" id="KV930771">
    <property type="protein sequence ID" value="PIO31380.1"/>
    <property type="molecule type" value="Genomic_DNA"/>
</dbReference>
<feature type="transmembrane region" description="Helical" evidence="14">
    <location>
        <begin position="236"/>
        <end position="259"/>
    </location>
</feature>
<evidence type="ECO:0000256" key="6">
    <source>
        <dbReference type="ARBA" id="ARBA00022989"/>
    </source>
</evidence>
<feature type="transmembrane region" description="Helical" evidence="14">
    <location>
        <begin position="199"/>
        <end position="224"/>
    </location>
</feature>
<comment type="subcellular location">
    <subcellularLocation>
        <location evidence="1 14">Cell membrane</location>
        <topology evidence="1 14">Multi-pass membrane protein</topology>
    </subcellularLocation>
</comment>
<evidence type="ECO:0000313" key="16">
    <source>
        <dbReference type="EMBL" id="PIO31380.1"/>
    </source>
</evidence>
<evidence type="ECO:0000256" key="5">
    <source>
        <dbReference type="ARBA" id="ARBA00022725"/>
    </source>
</evidence>
<feature type="domain" description="G-protein coupled receptors family 1 profile" evidence="15">
    <location>
        <begin position="41"/>
        <end position="289"/>
    </location>
</feature>
<keyword evidence="7 13" id="KW-0297">G-protein coupled receptor</keyword>
<feature type="transmembrane region" description="Helical" evidence="14">
    <location>
        <begin position="271"/>
        <end position="291"/>
    </location>
</feature>
<evidence type="ECO:0000256" key="4">
    <source>
        <dbReference type="ARBA" id="ARBA00022692"/>
    </source>
</evidence>
<gene>
    <name evidence="16" type="ORF">AB205_0114880</name>
</gene>
<reference evidence="16" key="1">
    <citation type="submission" date="2017-08" db="EMBL/GenBank/DDBJ databases">
        <title>Assembly of the North American Bullfrog Genome.</title>
        <authorList>
            <person name="Warren R.L."/>
            <person name="Vandervalk B.P."/>
            <person name="Kucuk E."/>
            <person name="Birol I."/>
            <person name="Helbing C."/>
            <person name="Pandoh P."/>
            <person name="Behsaz B."/>
            <person name="Mohamadi H."/>
            <person name="Chu J."/>
            <person name="Jackman S."/>
            <person name="Hammond S.A."/>
            <person name="Veldhoen N."/>
            <person name="Kirk H."/>
            <person name="Zhao Y."/>
            <person name="Coope R."/>
            <person name="Pleasance S."/>
            <person name="Moore R."/>
            <person name="Holt R."/>
        </authorList>
    </citation>
    <scope>NUCLEOTIDE SEQUENCE</scope>
    <source>
        <strain evidence="16">Bruno</strain>
        <tissue evidence="16">Liver</tissue>
    </source>
</reference>
<evidence type="ECO:0000256" key="11">
    <source>
        <dbReference type="ARBA" id="ARBA00023180"/>
    </source>
</evidence>
<accession>A0A2G9RU07</accession>
<feature type="transmembrane region" description="Helical" evidence="14">
    <location>
        <begin position="99"/>
        <end position="120"/>
    </location>
</feature>
<dbReference type="PROSITE" id="PS50262">
    <property type="entry name" value="G_PROTEIN_RECEP_F1_2"/>
    <property type="match status" value="1"/>
</dbReference>
<keyword evidence="12 13" id="KW-0807">Transducer</keyword>
<dbReference type="GO" id="GO:0004984">
    <property type="term" value="F:olfactory receptor activity"/>
    <property type="evidence" value="ECO:0007669"/>
    <property type="project" value="InterPro"/>
</dbReference>
<dbReference type="Gene3D" id="1.20.1070.10">
    <property type="entry name" value="Rhodopsin 7-helix transmembrane proteins"/>
    <property type="match status" value="1"/>
</dbReference>